<protein>
    <submittedName>
        <fullName evidence="2">Uncharacterized protein</fullName>
    </submittedName>
</protein>
<reference evidence="2 3" key="1">
    <citation type="submission" date="2020-08" db="EMBL/GenBank/DDBJ databases">
        <title>Sequencing the genomes of 1000 actinobacteria strains.</title>
        <authorList>
            <person name="Klenk H.-P."/>
        </authorList>
    </citation>
    <scope>NUCLEOTIDE SEQUENCE [LARGE SCALE GENOMIC DNA]</scope>
    <source>
        <strain evidence="2 3">DSM 44230</strain>
    </source>
</reference>
<dbReference type="AlphaFoldDB" id="A0A7W7CF06"/>
<dbReference type="EMBL" id="JACHMH010000001">
    <property type="protein sequence ID" value="MBB4679949.1"/>
    <property type="molecule type" value="Genomic_DNA"/>
</dbReference>
<dbReference type="RefSeq" id="WP_185005635.1">
    <property type="nucleotide sequence ID" value="NZ_BAAAUI010000017.1"/>
</dbReference>
<accession>A0A7W7CF06</accession>
<organism evidence="2 3">
    <name type="scientific">Crossiella cryophila</name>
    <dbReference type="NCBI Taxonomy" id="43355"/>
    <lineage>
        <taxon>Bacteria</taxon>
        <taxon>Bacillati</taxon>
        <taxon>Actinomycetota</taxon>
        <taxon>Actinomycetes</taxon>
        <taxon>Pseudonocardiales</taxon>
        <taxon>Pseudonocardiaceae</taxon>
        <taxon>Crossiella</taxon>
    </lineage>
</organism>
<dbReference type="Proteomes" id="UP000533598">
    <property type="component" value="Unassembled WGS sequence"/>
</dbReference>
<keyword evidence="3" id="KW-1185">Reference proteome</keyword>
<evidence type="ECO:0000256" key="1">
    <source>
        <dbReference type="SAM" id="MobiDB-lite"/>
    </source>
</evidence>
<name>A0A7W7CF06_9PSEU</name>
<feature type="region of interest" description="Disordered" evidence="1">
    <location>
        <begin position="1"/>
        <end position="23"/>
    </location>
</feature>
<comment type="caution">
    <text evidence="2">The sequence shown here is derived from an EMBL/GenBank/DDBJ whole genome shotgun (WGS) entry which is preliminary data.</text>
</comment>
<proteinExistence type="predicted"/>
<evidence type="ECO:0000313" key="2">
    <source>
        <dbReference type="EMBL" id="MBB4679949.1"/>
    </source>
</evidence>
<sequence length="371" mass="39787">MDSSPAEGHPPVAVFRDPTTPAAPPRFATGVHDHAQLAASALAEVATHAPEPLRGNGIRRAMAATADLVAAVSGRVVHLPGETLPTHSPSESYFRVRETVLPAEQAALHGVLVVLRGLADLATAPVSGADLALELAGMRQALLDLLATPAPAAATAQEHLPAPEPVRSADPHGEWRARWIIGHQVHVLFNVGAAAAVFEAARQLRRDDPAAAVAAMRRAVIQVRGFPAAMAHACAMPAEHYQRVLRPTMAPPAEPKPLSGRMHRGYKFFRTAIRELLTELPEPYNELHARTPGLAIARDDLLEADLIDAERHATLAYSMVFLRHSIAQHQDGPANAVAELRQIRHRRAAAYAPLTRFGDRYTAAAVAALRD</sequence>
<evidence type="ECO:0000313" key="3">
    <source>
        <dbReference type="Proteomes" id="UP000533598"/>
    </source>
</evidence>
<gene>
    <name evidence="2" type="ORF">HNR67_006067</name>
</gene>